<organism evidence="8 9">
    <name type="scientific">Volvox reticuliferus</name>
    <dbReference type="NCBI Taxonomy" id="1737510"/>
    <lineage>
        <taxon>Eukaryota</taxon>
        <taxon>Viridiplantae</taxon>
        <taxon>Chlorophyta</taxon>
        <taxon>core chlorophytes</taxon>
        <taxon>Chlorophyceae</taxon>
        <taxon>CS clade</taxon>
        <taxon>Chlamydomonadales</taxon>
        <taxon>Volvocaceae</taxon>
        <taxon>Volvox</taxon>
    </lineage>
</organism>
<name>A0A8J4GNE1_9CHLO</name>
<dbReference type="InterPro" id="IPR008733">
    <property type="entry name" value="PEX11"/>
</dbReference>
<evidence type="ECO:0000313" key="10">
    <source>
        <dbReference type="Proteomes" id="UP000747110"/>
    </source>
</evidence>
<dbReference type="OrthoDB" id="411017at2759"/>
<comment type="caution">
    <text evidence="8">The sequence shown here is derived from an EMBL/GenBank/DDBJ whole genome shotgun (WGS) entry which is preliminary data.</text>
</comment>
<comment type="similarity">
    <text evidence="2">Belongs to the peroxin-11 family.</text>
</comment>
<protein>
    <recommendedName>
        <fullName evidence="11">Peroxisomal biogenesis factor 11</fullName>
    </recommendedName>
</protein>
<dbReference type="Proteomes" id="UP000722791">
    <property type="component" value="Unassembled WGS sequence"/>
</dbReference>
<dbReference type="EMBL" id="BNCP01000044">
    <property type="protein sequence ID" value="GIL88331.1"/>
    <property type="molecule type" value="Genomic_DNA"/>
</dbReference>
<dbReference type="GO" id="GO:0044375">
    <property type="term" value="P:regulation of peroxisome size"/>
    <property type="evidence" value="ECO:0007669"/>
    <property type="project" value="UniProtKB-ARBA"/>
</dbReference>
<keyword evidence="10" id="KW-1185">Reference proteome</keyword>
<feature type="transmembrane region" description="Helical" evidence="6">
    <location>
        <begin position="186"/>
        <end position="206"/>
    </location>
</feature>
<dbReference type="GO" id="GO:0005778">
    <property type="term" value="C:peroxisomal membrane"/>
    <property type="evidence" value="ECO:0007669"/>
    <property type="project" value="UniProtKB-SubCell"/>
</dbReference>
<proteinExistence type="inferred from homology"/>
<dbReference type="EMBL" id="BNCQ01000039">
    <property type="protein sequence ID" value="GIM11588.1"/>
    <property type="molecule type" value="Genomic_DNA"/>
</dbReference>
<evidence type="ECO:0000256" key="4">
    <source>
        <dbReference type="ARBA" id="ARBA00023136"/>
    </source>
</evidence>
<dbReference type="Pfam" id="PF05648">
    <property type="entry name" value="PEX11"/>
    <property type="match status" value="1"/>
</dbReference>
<dbReference type="GO" id="GO:0016559">
    <property type="term" value="P:peroxisome fission"/>
    <property type="evidence" value="ECO:0007669"/>
    <property type="project" value="InterPro"/>
</dbReference>
<reference evidence="8" key="1">
    <citation type="journal article" date="2021" name="Proc. Natl. Acad. Sci. U.S.A.">
        <title>Three genomes in the algal genus Volvox reveal the fate of a haploid sex-determining region after a transition to homothallism.</title>
        <authorList>
            <person name="Yamamoto K."/>
            <person name="Hamaji T."/>
            <person name="Kawai-Toyooka H."/>
            <person name="Matsuzaki R."/>
            <person name="Takahashi F."/>
            <person name="Nishimura Y."/>
            <person name="Kawachi M."/>
            <person name="Noguchi H."/>
            <person name="Minakuchi Y."/>
            <person name="Umen J.G."/>
            <person name="Toyoda A."/>
            <person name="Nozaki H."/>
        </authorList>
    </citation>
    <scope>NUCLEOTIDE SEQUENCE</scope>
    <source>
        <strain evidence="8">NIES-3785</strain>
        <strain evidence="7">NIES-3786</strain>
    </source>
</reference>
<dbReference type="PANTHER" id="PTHR12652:SF50">
    <property type="entry name" value="PEROXIN 11"/>
    <property type="match status" value="1"/>
</dbReference>
<keyword evidence="3" id="KW-0962">Peroxisome biogenesis</keyword>
<evidence type="ECO:0000256" key="5">
    <source>
        <dbReference type="ARBA" id="ARBA00023140"/>
    </source>
</evidence>
<evidence type="ECO:0000256" key="3">
    <source>
        <dbReference type="ARBA" id="ARBA00022593"/>
    </source>
</evidence>
<dbReference type="AlphaFoldDB" id="A0A8J4GNE1"/>
<keyword evidence="6" id="KW-1133">Transmembrane helix</keyword>
<keyword evidence="5" id="KW-0576">Peroxisome</keyword>
<dbReference type="PANTHER" id="PTHR12652">
    <property type="entry name" value="PEROXISOMAL BIOGENESIS FACTOR 11"/>
    <property type="match status" value="1"/>
</dbReference>
<accession>A0A8J4GNE1</accession>
<evidence type="ECO:0000313" key="7">
    <source>
        <dbReference type="EMBL" id="GIL88331.1"/>
    </source>
</evidence>
<evidence type="ECO:0000313" key="9">
    <source>
        <dbReference type="Proteomes" id="UP000722791"/>
    </source>
</evidence>
<evidence type="ECO:0000256" key="1">
    <source>
        <dbReference type="ARBA" id="ARBA00004585"/>
    </source>
</evidence>
<evidence type="ECO:0000256" key="6">
    <source>
        <dbReference type="SAM" id="Phobius"/>
    </source>
</evidence>
<feature type="transmembrane region" description="Helical" evidence="6">
    <location>
        <begin position="212"/>
        <end position="232"/>
    </location>
</feature>
<keyword evidence="6" id="KW-0812">Transmembrane</keyword>
<evidence type="ECO:0000256" key="2">
    <source>
        <dbReference type="ARBA" id="ARBA00008194"/>
    </source>
</evidence>
<sequence>MSSPSPSCCTMAPTYADHLTVIKGFCDKADGKDKLTALIQYACMFISAGEPGNIKKIQASVTAARKVFRVMRPLELVTPLLITPGFTGKQPVLLEAINKVKSILMAIYFGADHVVWAHQIGLICDKKIGERYQKLSLWSWALGSVCTVAAESWQISTANVARKEGETDEEYGKRVEEVKKQINQRLFILIHALFQAALAAGLLQLAPLKPRTVGFLGVVASAMNCYMLLPAYPKPAPKPKTQ</sequence>
<keyword evidence="4 6" id="KW-0472">Membrane</keyword>
<comment type="subcellular location">
    <subcellularLocation>
        <location evidence="1">Peroxisome membrane</location>
        <topology evidence="1">Multi-pass membrane protein</topology>
    </subcellularLocation>
</comment>
<dbReference type="GO" id="GO:0042802">
    <property type="term" value="F:identical protein binding"/>
    <property type="evidence" value="ECO:0007669"/>
    <property type="project" value="UniProtKB-ARBA"/>
</dbReference>
<evidence type="ECO:0000313" key="8">
    <source>
        <dbReference type="EMBL" id="GIM11588.1"/>
    </source>
</evidence>
<evidence type="ECO:0008006" key="11">
    <source>
        <dbReference type="Google" id="ProtNLM"/>
    </source>
</evidence>
<gene>
    <name evidence="7" type="ORF">Vretifemale_16296</name>
    <name evidence="8" type="ORF">Vretimale_15060</name>
</gene>
<dbReference type="Proteomes" id="UP000747110">
    <property type="component" value="Unassembled WGS sequence"/>
</dbReference>